<comment type="caution">
    <text evidence="1">The sequence shown here is derived from an EMBL/GenBank/DDBJ whole genome shotgun (WGS) entry which is preliminary data.</text>
</comment>
<gene>
    <name evidence="1" type="ORF">Y1Q_0008861</name>
</gene>
<dbReference type="Proteomes" id="UP000050525">
    <property type="component" value="Unassembled WGS sequence"/>
</dbReference>
<proteinExistence type="predicted"/>
<evidence type="ECO:0000313" key="2">
    <source>
        <dbReference type="Proteomes" id="UP000050525"/>
    </source>
</evidence>
<name>A0A151NB65_ALLMI</name>
<reference evidence="1 2" key="1">
    <citation type="journal article" date="2012" name="Genome Biol.">
        <title>Sequencing three crocodilian genomes to illuminate the evolution of archosaurs and amniotes.</title>
        <authorList>
            <person name="St John J.A."/>
            <person name="Braun E.L."/>
            <person name="Isberg S.R."/>
            <person name="Miles L.G."/>
            <person name="Chong A.Y."/>
            <person name="Gongora J."/>
            <person name="Dalzell P."/>
            <person name="Moran C."/>
            <person name="Bed'hom B."/>
            <person name="Abzhanov A."/>
            <person name="Burgess S.C."/>
            <person name="Cooksey A.M."/>
            <person name="Castoe T.A."/>
            <person name="Crawford N.G."/>
            <person name="Densmore L.D."/>
            <person name="Drew J.C."/>
            <person name="Edwards S.V."/>
            <person name="Faircloth B.C."/>
            <person name="Fujita M.K."/>
            <person name="Greenwold M.J."/>
            <person name="Hoffmann F.G."/>
            <person name="Howard J.M."/>
            <person name="Iguchi T."/>
            <person name="Janes D.E."/>
            <person name="Khan S.Y."/>
            <person name="Kohno S."/>
            <person name="de Koning A.J."/>
            <person name="Lance S.L."/>
            <person name="McCarthy F.M."/>
            <person name="McCormack J.E."/>
            <person name="Merchant M.E."/>
            <person name="Peterson D.G."/>
            <person name="Pollock D.D."/>
            <person name="Pourmand N."/>
            <person name="Raney B.J."/>
            <person name="Roessler K.A."/>
            <person name="Sanford J.R."/>
            <person name="Sawyer R.H."/>
            <person name="Schmidt C.J."/>
            <person name="Triplett E.W."/>
            <person name="Tuberville T.D."/>
            <person name="Venegas-Anaya M."/>
            <person name="Howard J.T."/>
            <person name="Jarvis E.D."/>
            <person name="Guillette L.J.Jr."/>
            <person name="Glenn T.C."/>
            <person name="Green R.E."/>
            <person name="Ray D.A."/>
        </authorList>
    </citation>
    <scope>NUCLEOTIDE SEQUENCE [LARGE SCALE GENOMIC DNA]</scope>
    <source>
        <strain evidence="1">KSC_2009_1</strain>
    </source>
</reference>
<accession>A0A151NB65</accession>
<dbReference type="EMBL" id="AKHW03003682">
    <property type="protein sequence ID" value="KYO33735.1"/>
    <property type="molecule type" value="Genomic_DNA"/>
</dbReference>
<protein>
    <submittedName>
        <fullName evidence="1">Uncharacterized protein</fullName>
    </submittedName>
</protein>
<keyword evidence="2" id="KW-1185">Reference proteome</keyword>
<dbReference type="AlphaFoldDB" id="A0A151NB65"/>
<evidence type="ECO:0000313" key="1">
    <source>
        <dbReference type="EMBL" id="KYO33735.1"/>
    </source>
</evidence>
<organism evidence="1 2">
    <name type="scientific">Alligator mississippiensis</name>
    <name type="common">American alligator</name>
    <dbReference type="NCBI Taxonomy" id="8496"/>
    <lineage>
        <taxon>Eukaryota</taxon>
        <taxon>Metazoa</taxon>
        <taxon>Chordata</taxon>
        <taxon>Craniata</taxon>
        <taxon>Vertebrata</taxon>
        <taxon>Euteleostomi</taxon>
        <taxon>Archelosauria</taxon>
        <taxon>Archosauria</taxon>
        <taxon>Crocodylia</taxon>
        <taxon>Alligatoridae</taxon>
        <taxon>Alligatorinae</taxon>
        <taxon>Alligator</taxon>
    </lineage>
</organism>
<sequence length="81" mass="9510">MAQPRGWQECVPYSQTPVAVTEHQIFLFTVGLETTKKNIEIETKQGNPYWNDLPELSWKEPAFEDNSRGSIKNHKRRFQCE</sequence>